<dbReference type="InterPro" id="IPR036398">
    <property type="entry name" value="CA_dom_sf"/>
</dbReference>
<dbReference type="PROSITE" id="PS00162">
    <property type="entry name" value="ALPHA_CA_1"/>
    <property type="match status" value="1"/>
</dbReference>
<dbReference type="AlphaFoldDB" id="A0A914NGK6"/>
<protein>
    <recommendedName>
        <fullName evidence="3 8">Carbonic anhydrase</fullName>
        <ecNumber evidence="3 8">4.2.1.1</ecNumber>
    </recommendedName>
</protein>
<dbReference type="GO" id="GO:0008270">
    <property type="term" value="F:zinc ion binding"/>
    <property type="evidence" value="ECO:0007669"/>
    <property type="project" value="UniProtKB-UniRule"/>
</dbReference>
<dbReference type="EC" id="4.2.1.1" evidence="3 8"/>
<dbReference type="InterPro" id="IPR023561">
    <property type="entry name" value="Carbonic_anhydrase_a-class"/>
</dbReference>
<dbReference type="Pfam" id="PF00194">
    <property type="entry name" value="Carb_anhydrase"/>
    <property type="match status" value="1"/>
</dbReference>
<keyword evidence="4 8" id="KW-0479">Metal-binding</keyword>
<name>A0A914NGK6_MELIC</name>
<dbReference type="WBParaSite" id="Minc3s05749g38766">
    <property type="protein sequence ID" value="Minc3s05749g38766"/>
    <property type="gene ID" value="Minc3s05749g38766"/>
</dbReference>
<evidence type="ECO:0000256" key="8">
    <source>
        <dbReference type="RuleBase" id="RU367011"/>
    </source>
</evidence>
<comment type="cofactor">
    <cofactor evidence="1 8">
        <name>Zn(2+)</name>
        <dbReference type="ChEBI" id="CHEBI:29105"/>
    </cofactor>
</comment>
<reference evidence="11" key="1">
    <citation type="submission" date="2022-11" db="UniProtKB">
        <authorList>
            <consortium name="WormBaseParasite"/>
        </authorList>
    </citation>
    <scope>IDENTIFICATION</scope>
</reference>
<evidence type="ECO:0000256" key="2">
    <source>
        <dbReference type="ARBA" id="ARBA00010718"/>
    </source>
</evidence>
<dbReference type="Proteomes" id="UP000887563">
    <property type="component" value="Unplaced"/>
</dbReference>
<evidence type="ECO:0000259" key="9">
    <source>
        <dbReference type="PROSITE" id="PS51144"/>
    </source>
</evidence>
<evidence type="ECO:0000256" key="1">
    <source>
        <dbReference type="ARBA" id="ARBA00001947"/>
    </source>
</evidence>
<dbReference type="PROSITE" id="PS51144">
    <property type="entry name" value="ALPHA_CA_2"/>
    <property type="match status" value="1"/>
</dbReference>
<organism evidence="10 11">
    <name type="scientific">Meloidogyne incognita</name>
    <name type="common">Southern root-knot nematode worm</name>
    <name type="synonym">Oxyuris incognita</name>
    <dbReference type="NCBI Taxonomy" id="6306"/>
    <lineage>
        <taxon>Eukaryota</taxon>
        <taxon>Metazoa</taxon>
        <taxon>Ecdysozoa</taxon>
        <taxon>Nematoda</taxon>
        <taxon>Chromadorea</taxon>
        <taxon>Rhabditida</taxon>
        <taxon>Tylenchina</taxon>
        <taxon>Tylenchomorpha</taxon>
        <taxon>Tylenchoidea</taxon>
        <taxon>Meloidogynidae</taxon>
        <taxon>Meloidogyninae</taxon>
        <taxon>Meloidogyne</taxon>
        <taxon>Meloidogyne incognita group</taxon>
    </lineage>
</organism>
<dbReference type="SUPFAM" id="SSF51069">
    <property type="entry name" value="Carbonic anhydrase"/>
    <property type="match status" value="1"/>
</dbReference>
<dbReference type="CDD" id="cd00326">
    <property type="entry name" value="alpha_CA"/>
    <property type="match status" value="1"/>
</dbReference>
<sequence>MSTRIIEHQEELLVKDKTEDIISCKNQTPLNGKNVEINAVNTTQIVVPDSSTDKASEKTNGKIIEKISNNQQKQEIQKPLTVQDWDYDDLGPCGPNNWLKIIGDDKLGKLQSPINLQLSQMRILSLTHPLCLVNYKKPLPGQFVNTGCSIQFLPDPQVEPPEIYGGNLDQNYRFVQYHFHWAQNDNEGSEHCIGGLRYPAELHLVHKGVEDENKLAVLGIFIKLDEVKNDDVKVKKRYLFEKQEMDALKELTEFGNKKALDSSHCLELKLPPNCCIERESFKGAENFTSSFVRYQGSLTTPPCTENVHWTIFTDPVFITKEQLSYLRKVKDCKGNVISKNYRPVQNLVDHQVCLHLTS</sequence>
<comment type="function">
    <text evidence="8">Reversible hydration of carbon dioxide.</text>
</comment>
<evidence type="ECO:0000256" key="5">
    <source>
        <dbReference type="ARBA" id="ARBA00022833"/>
    </source>
</evidence>
<evidence type="ECO:0000256" key="6">
    <source>
        <dbReference type="ARBA" id="ARBA00023239"/>
    </source>
</evidence>
<evidence type="ECO:0000313" key="10">
    <source>
        <dbReference type="Proteomes" id="UP000887563"/>
    </source>
</evidence>
<dbReference type="InterPro" id="IPR018338">
    <property type="entry name" value="Carbonic_anhydrase_a-class_CS"/>
</dbReference>
<dbReference type="InterPro" id="IPR001148">
    <property type="entry name" value="CA_dom"/>
</dbReference>
<feature type="domain" description="Alpha-carbonic anhydrase" evidence="9">
    <location>
        <begin position="83"/>
        <end position="356"/>
    </location>
</feature>
<accession>A0A914NGK6</accession>
<dbReference type="Gene3D" id="3.10.200.10">
    <property type="entry name" value="Alpha carbonic anhydrase"/>
    <property type="match status" value="1"/>
</dbReference>
<dbReference type="SMART" id="SM01057">
    <property type="entry name" value="Carb_anhydrase"/>
    <property type="match status" value="1"/>
</dbReference>
<dbReference type="GO" id="GO:0004089">
    <property type="term" value="F:carbonate dehydratase activity"/>
    <property type="evidence" value="ECO:0007669"/>
    <property type="project" value="UniProtKB-UniRule"/>
</dbReference>
<evidence type="ECO:0000313" key="11">
    <source>
        <dbReference type="WBParaSite" id="Minc3s05749g38766"/>
    </source>
</evidence>
<comment type="similarity">
    <text evidence="2 8">Belongs to the alpha-carbonic anhydrase family.</text>
</comment>
<evidence type="ECO:0000256" key="3">
    <source>
        <dbReference type="ARBA" id="ARBA00012925"/>
    </source>
</evidence>
<comment type="catalytic activity">
    <reaction evidence="7 8">
        <text>hydrogencarbonate + H(+) = CO2 + H2O</text>
        <dbReference type="Rhea" id="RHEA:10748"/>
        <dbReference type="ChEBI" id="CHEBI:15377"/>
        <dbReference type="ChEBI" id="CHEBI:15378"/>
        <dbReference type="ChEBI" id="CHEBI:16526"/>
        <dbReference type="ChEBI" id="CHEBI:17544"/>
        <dbReference type="EC" id="4.2.1.1"/>
    </reaction>
</comment>
<dbReference type="PANTHER" id="PTHR18952:SF141">
    <property type="entry name" value="CARBONIC ANHYDRASE"/>
    <property type="match status" value="1"/>
</dbReference>
<dbReference type="GO" id="GO:0005737">
    <property type="term" value="C:cytoplasm"/>
    <property type="evidence" value="ECO:0007669"/>
    <property type="project" value="TreeGrafter"/>
</dbReference>
<proteinExistence type="inferred from homology"/>
<keyword evidence="10" id="KW-1185">Reference proteome</keyword>
<keyword evidence="5 8" id="KW-0862">Zinc</keyword>
<evidence type="ECO:0000256" key="4">
    <source>
        <dbReference type="ARBA" id="ARBA00022723"/>
    </source>
</evidence>
<evidence type="ECO:0000256" key="7">
    <source>
        <dbReference type="ARBA" id="ARBA00048348"/>
    </source>
</evidence>
<dbReference type="PANTHER" id="PTHR18952">
    <property type="entry name" value="CARBONIC ANHYDRASE"/>
    <property type="match status" value="1"/>
</dbReference>
<keyword evidence="6 8" id="KW-0456">Lyase</keyword>